<feature type="region of interest" description="Disordered" evidence="1">
    <location>
        <begin position="1"/>
        <end position="39"/>
    </location>
</feature>
<dbReference type="VEuPathDB" id="FungiDB:PC110_g21701"/>
<evidence type="ECO:0000256" key="1">
    <source>
        <dbReference type="SAM" id="MobiDB-lite"/>
    </source>
</evidence>
<dbReference type="Proteomes" id="UP000760860">
    <property type="component" value="Unassembled WGS sequence"/>
</dbReference>
<feature type="region of interest" description="Disordered" evidence="1">
    <location>
        <begin position="227"/>
        <end position="277"/>
    </location>
</feature>
<evidence type="ECO:0000313" key="3">
    <source>
        <dbReference type="Proteomes" id="UP000760860"/>
    </source>
</evidence>
<gene>
    <name evidence="2" type="ORF">PC129_g19952</name>
</gene>
<dbReference type="AlphaFoldDB" id="A0A8T1HAD2"/>
<sequence>MSAPPSSSHLSVYTGGEPQLGLQRNAGNGGKRPEAEHPCSVQGDFKWQCVMYRPSTMTRYNNVIETGNQVVLSISECINISRREKRQGERTPLVLQFWGRHYSVFVHQQAIYSPVLAGVVASKGEQQLPEQGDEPAEDSVGVDIKMEDIDSCRGFPKLQKCLQGLKKEIQMILRTVSDLSVPEQRRLLRIDPTEADAEEVRILQQQYHIRTNQCHCRRHACRLWERPPKDTKRAHAATPDEREQKGSVQRNKHTAAVPTRGKEQHVTTLSQRQSDEQAKMDIEWQVYWK</sequence>
<reference evidence="2" key="1">
    <citation type="submission" date="2018-05" db="EMBL/GenBank/DDBJ databases">
        <title>Effector identification in a new, highly contiguous assembly of the strawberry crown rot pathogen Phytophthora cactorum.</title>
        <authorList>
            <person name="Armitage A.D."/>
            <person name="Nellist C.F."/>
            <person name="Bates H."/>
            <person name="Vickerstaff R.J."/>
            <person name="Harrison R.J."/>
        </authorList>
    </citation>
    <scope>NUCLEOTIDE SEQUENCE</scope>
    <source>
        <strain evidence="2">P421</strain>
    </source>
</reference>
<protein>
    <submittedName>
        <fullName evidence="2">Uncharacterized protein</fullName>
    </submittedName>
</protein>
<comment type="caution">
    <text evidence="2">The sequence shown here is derived from an EMBL/GenBank/DDBJ whole genome shotgun (WGS) entry which is preliminary data.</text>
</comment>
<name>A0A8T1HAD2_9STRA</name>
<organism evidence="2 3">
    <name type="scientific">Phytophthora cactorum</name>
    <dbReference type="NCBI Taxonomy" id="29920"/>
    <lineage>
        <taxon>Eukaryota</taxon>
        <taxon>Sar</taxon>
        <taxon>Stramenopiles</taxon>
        <taxon>Oomycota</taxon>
        <taxon>Peronosporomycetes</taxon>
        <taxon>Peronosporales</taxon>
        <taxon>Peronosporaceae</taxon>
        <taxon>Phytophthora</taxon>
    </lineage>
</organism>
<feature type="compositionally biased region" description="Polar residues" evidence="1">
    <location>
        <begin position="1"/>
        <end position="11"/>
    </location>
</feature>
<feature type="compositionally biased region" description="Basic and acidic residues" evidence="1">
    <location>
        <begin position="227"/>
        <end position="245"/>
    </location>
</feature>
<accession>A0A8T1HAD2</accession>
<proteinExistence type="predicted"/>
<evidence type="ECO:0000313" key="2">
    <source>
        <dbReference type="EMBL" id="KAG3209027.1"/>
    </source>
</evidence>
<dbReference type="EMBL" id="RCMV01001346">
    <property type="protein sequence ID" value="KAG3209027.1"/>
    <property type="molecule type" value="Genomic_DNA"/>
</dbReference>